<evidence type="ECO:0000256" key="12">
    <source>
        <dbReference type="PROSITE-ProRule" id="PRU00042"/>
    </source>
</evidence>
<evidence type="ECO:0000256" key="7">
    <source>
        <dbReference type="ARBA" id="ARBA00022833"/>
    </source>
</evidence>
<evidence type="ECO:0000313" key="15">
    <source>
        <dbReference type="Ensembl" id="ENSCSEP00000020182.1"/>
    </source>
</evidence>
<dbReference type="Pfam" id="PF25580">
    <property type="entry name" value="TPR_Rlf"/>
    <property type="match status" value="1"/>
</dbReference>
<evidence type="ECO:0000256" key="3">
    <source>
        <dbReference type="ARBA" id="ARBA00022553"/>
    </source>
</evidence>
<proteinExistence type="inferred from homology"/>
<protein>
    <submittedName>
        <fullName evidence="15">Zinc finger protein 654</fullName>
    </submittedName>
</protein>
<keyword evidence="3" id="KW-0597">Phosphoprotein</keyword>
<dbReference type="GO" id="GO:0000981">
    <property type="term" value="F:DNA-binding transcription factor activity, RNA polymerase II-specific"/>
    <property type="evidence" value="ECO:0007669"/>
    <property type="project" value="TreeGrafter"/>
</dbReference>
<feature type="region of interest" description="Disordered" evidence="13">
    <location>
        <begin position="763"/>
        <end position="801"/>
    </location>
</feature>
<feature type="domain" description="C2H2-type" evidence="14">
    <location>
        <begin position="1067"/>
        <end position="1096"/>
    </location>
</feature>
<dbReference type="InterPro" id="IPR057986">
    <property type="entry name" value="TPR_Rlf/292/654"/>
</dbReference>
<dbReference type="STRING" id="244447.ENSCSEP00000020182"/>
<feature type="domain" description="C2H2-type" evidence="14">
    <location>
        <begin position="1096"/>
        <end position="1125"/>
    </location>
</feature>
<organism evidence="15 16">
    <name type="scientific">Cynoglossus semilaevis</name>
    <name type="common">Tongue sole</name>
    <dbReference type="NCBI Taxonomy" id="244447"/>
    <lineage>
        <taxon>Eukaryota</taxon>
        <taxon>Metazoa</taxon>
        <taxon>Chordata</taxon>
        <taxon>Craniata</taxon>
        <taxon>Vertebrata</taxon>
        <taxon>Euteleostomi</taxon>
        <taxon>Actinopterygii</taxon>
        <taxon>Neopterygii</taxon>
        <taxon>Teleostei</taxon>
        <taxon>Neoteleostei</taxon>
        <taxon>Acanthomorphata</taxon>
        <taxon>Carangaria</taxon>
        <taxon>Pleuronectiformes</taxon>
        <taxon>Pleuronectoidei</taxon>
        <taxon>Cynoglossidae</taxon>
        <taxon>Cynoglossinae</taxon>
        <taxon>Cynoglossus</taxon>
    </lineage>
</organism>
<evidence type="ECO:0000256" key="13">
    <source>
        <dbReference type="SAM" id="MobiDB-lite"/>
    </source>
</evidence>
<keyword evidence="16" id="KW-1185">Reference proteome</keyword>
<dbReference type="GO" id="GO:0005634">
    <property type="term" value="C:nucleus"/>
    <property type="evidence" value="ECO:0007669"/>
    <property type="project" value="UniProtKB-SubCell"/>
</dbReference>
<keyword evidence="8" id="KW-0805">Transcription regulation</keyword>
<evidence type="ECO:0000256" key="10">
    <source>
        <dbReference type="ARBA" id="ARBA00023163"/>
    </source>
</evidence>
<feature type="region of interest" description="Disordered" evidence="13">
    <location>
        <begin position="661"/>
        <end position="686"/>
    </location>
</feature>
<keyword evidence="6 12" id="KW-0863">Zinc-finger</keyword>
<keyword evidence="7" id="KW-0862">Zinc</keyword>
<dbReference type="GeneTree" id="ENSGT00950000183034"/>
<comment type="similarity">
    <text evidence="2">Belongs to the krueppel C2H2-type zinc-finger protein family.</text>
</comment>
<keyword evidence="4" id="KW-0479">Metal-binding</keyword>
<evidence type="ECO:0000256" key="6">
    <source>
        <dbReference type="ARBA" id="ARBA00022771"/>
    </source>
</evidence>
<keyword evidence="9" id="KW-0238">DNA-binding</keyword>
<dbReference type="InParanoid" id="A0A3P8W0U6"/>
<evidence type="ECO:0000256" key="4">
    <source>
        <dbReference type="ARBA" id="ARBA00022723"/>
    </source>
</evidence>
<dbReference type="InterPro" id="IPR013087">
    <property type="entry name" value="Znf_C2H2_type"/>
</dbReference>
<keyword evidence="5" id="KW-0677">Repeat</keyword>
<evidence type="ECO:0000256" key="8">
    <source>
        <dbReference type="ARBA" id="ARBA00023015"/>
    </source>
</evidence>
<evidence type="ECO:0000256" key="5">
    <source>
        <dbReference type="ARBA" id="ARBA00022737"/>
    </source>
</evidence>
<feature type="compositionally biased region" description="Basic and acidic residues" evidence="13">
    <location>
        <begin position="483"/>
        <end position="498"/>
    </location>
</feature>
<dbReference type="InterPro" id="IPR052251">
    <property type="entry name" value="GH-ZnFinger_Regulators"/>
</dbReference>
<feature type="compositionally biased region" description="Acidic residues" evidence="13">
    <location>
        <begin position="555"/>
        <end position="564"/>
    </location>
</feature>
<feature type="region of interest" description="Disordered" evidence="13">
    <location>
        <begin position="483"/>
        <end position="511"/>
    </location>
</feature>
<dbReference type="GO" id="GO:0008270">
    <property type="term" value="F:zinc ion binding"/>
    <property type="evidence" value="ECO:0007669"/>
    <property type="project" value="UniProtKB-KW"/>
</dbReference>
<evidence type="ECO:0000256" key="2">
    <source>
        <dbReference type="ARBA" id="ARBA00006991"/>
    </source>
</evidence>
<reference evidence="15 16" key="1">
    <citation type="journal article" date="2014" name="Nat. Genet.">
        <title>Whole-genome sequence of a flatfish provides insights into ZW sex chromosome evolution and adaptation to a benthic lifestyle.</title>
        <authorList>
            <person name="Chen S."/>
            <person name="Zhang G."/>
            <person name="Shao C."/>
            <person name="Huang Q."/>
            <person name="Liu G."/>
            <person name="Zhang P."/>
            <person name="Song W."/>
            <person name="An N."/>
            <person name="Chalopin D."/>
            <person name="Volff J.N."/>
            <person name="Hong Y."/>
            <person name="Li Q."/>
            <person name="Sha Z."/>
            <person name="Zhou H."/>
            <person name="Xie M."/>
            <person name="Yu Q."/>
            <person name="Liu Y."/>
            <person name="Xiang H."/>
            <person name="Wang N."/>
            <person name="Wu K."/>
            <person name="Yang C."/>
            <person name="Zhou Q."/>
            <person name="Liao X."/>
            <person name="Yang L."/>
            <person name="Hu Q."/>
            <person name="Zhang J."/>
            <person name="Meng L."/>
            <person name="Jin L."/>
            <person name="Tian Y."/>
            <person name="Lian J."/>
            <person name="Yang J."/>
            <person name="Miao G."/>
            <person name="Liu S."/>
            <person name="Liang Z."/>
            <person name="Yan F."/>
            <person name="Li Y."/>
            <person name="Sun B."/>
            <person name="Zhang H."/>
            <person name="Zhang J."/>
            <person name="Zhu Y."/>
            <person name="Du M."/>
            <person name="Zhao Y."/>
            <person name="Schartl M."/>
            <person name="Tang Q."/>
            <person name="Wang J."/>
        </authorList>
    </citation>
    <scope>NUCLEOTIDE SEQUENCE</scope>
</reference>
<dbReference type="PANTHER" id="PTHR15507:SF16">
    <property type="entry name" value="ZINC FINGER PROTEIN 654"/>
    <property type="match status" value="1"/>
</dbReference>
<comment type="subcellular location">
    <subcellularLocation>
        <location evidence="1">Nucleus</location>
    </subcellularLocation>
</comment>
<evidence type="ECO:0000256" key="9">
    <source>
        <dbReference type="ARBA" id="ARBA00023125"/>
    </source>
</evidence>
<feature type="compositionally biased region" description="Polar residues" evidence="13">
    <location>
        <begin position="1225"/>
        <end position="1234"/>
    </location>
</feature>
<feature type="region of interest" description="Disordered" evidence="13">
    <location>
        <begin position="535"/>
        <end position="565"/>
    </location>
</feature>
<feature type="region of interest" description="Disordered" evidence="13">
    <location>
        <begin position="1308"/>
        <end position="1350"/>
    </location>
</feature>
<feature type="region of interest" description="Disordered" evidence="13">
    <location>
        <begin position="1160"/>
        <end position="1241"/>
    </location>
</feature>
<dbReference type="Gene3D" id="3.30.160.60">
    <property type="entry name" value="Classic Zinc Finger"/>
    <property type="match status" value="2"/>
</dbReference>
<name>A0A3P8W0U6_CYNSE</name>
<keyword evidence="11" id="KW-0539">Nucleus</keyword>
<dbReference type="OrthoDB" id="10029602at2759"/>
<reference evidence="15" key="3">
    <citation type="submission" date="2025-09" db="UniProtKB">
        <authorList>
            <consortium name="Ensembl"/>
        </authorList>
    </citation>
    <scope>IDENTIFICATION</scope>
</reference>
<dbReference type="PANTHER" id="PTHR15507">
    <property type="entry name" value="ZINC FINGER PROTEIN RLF"/>
    <property type="match status" value="1"/>
</dbReference>
<feature type="region of interest" description="Disordered" evidence="13">
    <location>
        <begin position="1125"/>
        <end position="1144"/>
    </location>
</feature>
<dbReference type="PROSITE" id="PS50157">
    <property type="entry name" value="ZINC_FINGER_C2H2_2"/>
    <property type="match status" value="2"/>
</dbReference>
<dbReference type="SMART" id="SM00355">
    <property type="entry name" value="ZnF_C2H2"/>
    <property type="match status" value="7"/>
</dbReference>
<sequence length="1386" mass="159286">MSSHKPGNVDYALDKAASMADSESDLETDGLELALDTLCSRHCSDESSLKSKEYCSEFCELVEEYTGQWQVPLPQLKVLRTALNSFTKATAPFPDDCQHIHYVLSSLALSFFELLLFFGKEEFVEDPLKDIIDCFQECHTQLLRHRNSYLHQVKHIIKSGGPWENPVLQKILKEADLQPNEVEEYLSSQLPVFLELRVRYLQACERLKEAMALSKSCLENHEAGKHLFFHQAYLTCLYKASLHEHLHKEMAEIDGRDAVEIICNTERVEKDEVLLSLCKAFLTQYLHNGDMYYIWDLLFIWSRLHLRAHPSREGFLAECLSLASSATNVRAIFPFIKLVTTEVGGEGVEVCLELCARALQLCDAQDDSETRSLVCKTIAFLLPHDLEICRASALLAFCQERSLEAYRTVCLLYMHPDEEPHPHNSTVRTNVRFHILQLLKERLCFDPEFWNLLTLRTYCLELLNDNVIKAVVLSEMKEEEEKQLNEEVSKNSSDESCTREASFPQSTEAPPVSHDLIKEQDDNCAEKHVSPPKRALWPVKKVRKRGRPRKQVPVSDDEAENGDDPEYKYTLKSTCLVNKPFYSLRRSKANMDVSGSTRSTLNQSREYLSRCVKNQILNRKGRRRLWLPVLPKECIVFIGKKRGRKPFARLEYFYPDNEILLSDEGPGSEEVSEREVGEPDFSEEKENNILQTTDHENQSEHWENSDLVPVKDNEHITDEPLVSEAPAPAVEGDPELDGPPLKFLECPVESLHCYCLIIEKSNSDHQGPEESSVPDELNGDIKPEPCSPEETGVSNAEQKTKRTWKEKLLRTQQFSHMKHHCSICGKDYKGLNIMRHAISHLKRRRLKCILCGKRFKHVSFAKKHILDHFDKMCKEKEPCVEEPPAVNGLVENKEQQTETQISQEEVQRKTATKIRVSDLSREQRIIRNIRTLVKKTALLHKKCTDPESDFQDEQVVIEDGQVFIKVPSVTENSEGGEQGNKNAEGENGVDVVRDTYYLCPSESCDRVFLRSNNTLIRHAIKSHINEESVLEKTFVWANKKCKLCFRQLQFLQHYKEHMKFHDDPLQHFCYHLECNQRFGTQQELKDHIATHNPFQPQCRFMGCEKLFSNLQSLYDHEWRHYNPAPQRDELEHGGRKEVQNPEAPWKQRLKVEELWLQVKKDKRDSPTPEHAAALPVEKLGGVSKGLEESCEVSDENMSGPSENGKPLTNGHEKESEFPSADDVSATETSPTAKCQNKPLYEPDPLNVKEAINIATMVEGVQQKLGEPHITEHKTFKPEDPVYATFVKAPFVRPPPCTYLNESVLSMRKRRPAEEQQVVPRKTVNWNHRKKKDLEKQQEPEDKTPEPKVRHRCSKCLSSYASLKELQQHEALNTCSSLFGFDSDDES</sequence>
<evidence type="ECO:0000259" key="14">
    <source>
        <dbReference type="PROSITE" id="PS50157"/>
    </source>
</evidence>
<reference evidence="15" key="2">
    <citation type="submission" date="2025-08" db="UniProtKB">
        <authorList>
            <consortium name="Ensembl"/>
        </authorList>
    </citation>
    <scope>IDENTIFICATION</scope>
</reference>
<dbReference type="PROSITE" id="PS00028">
    <property type="entry name" value="ZINC_FINGER_C2H2_1"/>
    <property type="match status" value="4"/>
</dbReference>
<evidence type="ECO:0000313" key="16">
    <source>
        <dbReference type="Proteomes" id="UP000265120"/>
    </source>
</evidence>
<accession>A0A3P8W0U6</accession>
<dbReference type="Proteomes" id="UP000265120">
    <property type="component" value="Chromosome 16"/>
</dbReference>
<evidence type="ECO:0000256" key="1">
    <source>
        <dbReference type="ARBA" id="ARBA00004123"/>
    </source>
</evidence>
<feature type="compositionally biased region" description="Basic and acidic residues" evidence="13">
    <location>
        <begin position="1125"/>
        <end position="1139"/>
    </location>
</feature>
<feature type="compositionally biased region" description="Basic residues" evidence="13">
    <location>
        <begin position="540"/>
        <end position="550"/>
    </location>
</feature>
<feature type="compositionally biased region" description="Basic and acidic residues" evidence="13">
    <location>
        <begin position="671"/>
        <end position="686"/>
    </location>
</feature>
<feature type="compositionally biased region" description="Basic and acidic residues" evidence="13">
    <location>
        <begin position="1331"/>
        <end position="1347"/>
    </location>
</feature>
<keyword evidence="10" id="KW-0804">Transcription</keyword>
<dbReference type="Ensembl" id="ENSCSET00000020431.1">
    <property type="protein sequence ID" value="ENSCSEP00000020182.1"/>
    <property type="gene ID" value="ENSCSEG00000012865.1"/>
</dbReference>
<dbReference type="GO" id="GO:0003677">
    <property type="term" value="F:DNA binding"/>
    <property type="evidence" value="ECO:0007669"/>
    <property type="project" value="UniProtKB-KW"/>
</dbReference>
<evidence type="ECO:0000256" key="11">
    <source>
        <dbReference type="ARBA" id="ARBA00023242"/>
    </source>
</evidence>